<evidence type="ECO:0000256" key="9">
    <source>
        <dbReference type="ARBA" id="ARBA00022840"/>
    </source>
</evidence>
<keyword evidence="9 10" id="KW-0067">ATP-binding</keyword>
<dbReference type="GO" id="GO:0035556">
    <property type="term" value="P:intracellular signal transduction"/>
    <property type="evidence" value="ECO:0000318"/>
    <property type="project" value="GO_Central"/>
</dbReference>
<dbReference type="CTD" id="20197770"/>
<protein>
    <recommendedName>
        <fullName evidence="3">mitogen-activated protein kinase</fullName>
        <ecNumber evidence="3">2.7.11.24</ecNumber>
    </recommendedName>
</protein>
<reference evidence="13" key="3">
    <citation type="submission" date="2015-06" db="UniProtKB">
        <authorList>
            <consortium name="EnsemblMetazoa"/>
        </authorList>
    </citation>
    <scope>IDENTIFICATION</scope>
</reference>
<comment type="cofactor">
    <cofactor evidence="1">
        <name>Mg(2+)</name>
        <dbReference type="ChEBI" id="CHEBI:18420"/>
    </cofactor>
</comment>
<dbReference type="Gene3D" id="1.10.510.10">
    <property type="entry name" value="Transferase(Phosphotransferase) domain 1"/>
    <property type="match status" value="1"/>
</dbReference>
<keyword evidence="5" id="KW-0597">Phosphoprotein</keyword>
<dbReference type="Pfam" id="PF00069">
    <property type="entry name" value="Pkinase"/>
    <property type="match status" value="1"/>
</dbReference>
<dbReference type="InterPro" id="IPR017441">
    <property type="entry name" value="Protein_kinase_ATP_BS"/>
</dbReference>
<evidence type="ECO:0000256" key="5">
    <source>
        <dbReference type="ARBA" id="ARBA00022553"/>
    </source>
</evidence>
<dbReference type="GO" id="GO:0004674">
    <property type="term" value="F:protein serine/threonine kinase activity"/>
    <property type="evidence" value="ECO:0000318"/>
    <property type="project" value="GO_Central"/>
</dbReference>
<dbReference type="InterPro" id="IPR050117">
    <property type="entry name" value="MAPK"/>
</dbReference>
<dbReference type="KEGG" id="hro:HELRODRAFT_157859"/>
<dbReference type="FunFam" id="3.30.200.20:FF:000028">
    <property type="entry name" value="Mitogen-activated protein kinase"/>
    <property type="match status" value="1"/>
</dbReference>
<keyword evidence="8" id="KW-0418">Kinase</keyword>
<evidence type="ECO:0000313" key="12">
    <source>
        <dbReference type="EMBL" id="ESN93518.1"/>
    </source>
</evidence>
<dbReference type="Proteomes" id="UP000015101">
    <property type="component" value="Unassembled WGS sequence"/>
</dbReference>
<dbReference type="STRING" id="6412.T1EMH0"/>
<dbReference type="Gene3D" id="3.30.200.20">
    <property type="entry name" value="Phosphorylase Kinase, domain 1"/>
    <property type="match status" value="1"/>
</dbReference>
<dbReference type="GeneID" id="20197770"/>
<dbReference type="PANTHER" id="PTHR24055">
    <property type="entry name" value="MITOGEN-ACTIVATED PROTEIN KINASE"/>
    <property type="match status" value="1"/>
</dbReference>
<dbReference type="SUPFAM" id="SSF56112">
    <property type="entry name" value="Protein kinase-like (PK-like)"/>
    <property type="match status" value="1"/>
</dbReference>
<dbReference type="GO" id="GO:0004707">
    <property type="term" value="F:MAP kinase activity"/>
    <property type="evidence" value="ECO:0007669"/>
    <property type="project" value="UniProtKB-EC"/>
</dbReference>
<dbReference type="PRINTS" id="PR01773">
    <property type="entry name" value="P38MAPKINASE"/>
</dbReference>
<dbReference type="OrthoDB" id="192887at2759"/>
<evidence type="ECO:0000256" key="6">
    <source>
        <dbReference type="ARBA" id="ARBA00022679"/>
    </source>
</evidence>
<dbReference type="RefSeq" id="XP_009028380.1">
    <property type="nucleotide sequence ID" value="XM_009030132.1"/>
</dbReference>
<accession>T1EMH0</accession>
<reference evidence="14" key="1">
    <citation type="submission" date="2012-12" db="EMBL/GenBank/DDBJ databases">
        <authorList>
            <person name="Hellsten U."/>
            <person name="Grimwood J."/>
            <person name="Chapman J.A."/>
            <person name="Shapiro H."/>
            <person name="Aerts A."/>
            <person name="Otillar R.P."/>
            <person name="Terry A.Y."/>
            <person name="Boore J.L."/>
            <person name="Simakov O."/>
            <person name="Marletaz F."/>
            <person name="Cho S.-J."/>
            <person name="Edsinger-Gonzales E."/>
            <person name="Havlak P."/>
            <person name="Kuo D.-H."/>
            <person name="Larsson T."/>
            <person name="Lv J."/>
            <person name="Arendt D."/>
            <person name="Savage R."/>
            <person name="Osoegawa K."/>
            <person name="de Jong P."/>
            <person name="Lindberg D.R."/>
            <person name="Seaver E.C."/>
            <person name="Weisblat D.A."/>
            <person name="Putnam N.H."/>
            <person name="Grigoriev I.V."/>
            <person name="Rokhsar D.S."/>
        </authorList>
    </citation>
    <scope>NUCLEOTIDE SEQUENCE</scope>
</reference>
<evidence type="ECO:0000313" key="14">
    <source>
        <dbReference type="Proteomes" id="UP000015101"/>
    </source>
</evidence>
<dbReference type="EC" id="2.7.11.24" evidence="3"/>
<evidence type="ECO:0000256" key="4">
    <source>
        <dbReference type="ARBA" id="ARBA00022527"/>
    </source>
</evidence>
<dbReference type="InterPro" id="IPR011009">
    <property type="entry name" value="Kinase-like_dom_sf"/>
</dbReference>
<feature type="domain" description="Protein kinase" evidence="11">
    <location>
        <begin position="22"/>
        <end position="310"/>
    </location>
</feature>
<evidence type="ECO:0000256" key="10">
    <source>
        <dbReference type="PROSITE-ProRule" id="PRU10141"/>
    </source>
</evidence>
<dbReference type="PROSITE" id="PS50011">
    <property type="entry name" value="PROTEIN_KINASE_DOM"/>
    <property type="match status" value="1"/>
</dbReference>
<proteinExistence type="inferred from homology"/>
<evidence type="ECO:0000256" key="7">
    <source>
        <dbReference type="ARBA" id="ARBA00022741"/>
    </source>
</evidence>
<dbReference type="EMBL" id="AMQM01007384">
    <property type="status" value="NOT_ANNOTATED_CDS"/>
    <property type="molecule type" value="Genomic_DNA"/>
</dbReference>
<dbReference type="PROSITE" id="PS00107">
    <property type="entry name" value="PROTEIN_KINASE_ATP"/>
    <property type="match status" value="1"/>
</dbReference>
<keyword evidence="14" id="KW-1185">Reference proteome</keyword>
<sequence length="350" mass="40406">MIKSGFKRQVFANSVWTVPDYYNDLQYLGSGAFGQVCTARSHKLNCTVAIKKIKEPFLSPDHAKRVYREIKLLRYLNHENIISLVDLFSPNDSLTSFSEIYMVSILMDQDLRKLLDHYRLSIEQAKLVTYQILRALKYLHSGGIMHRDLKPSNIAVNNNFEIKILDFGLSRQINMKENLDLTPYVVARSYRAPEILFNWMHYKPNVDVWSTGCILAELLTNQVLFKSEDSIQHINCIFGLLGTPSKELLNKMTSEDAQTYIQQLPRTEKKDFKMVFPGADLQALDLLEKMFDLDPDTRILASECLAHPFLKQLSDPSDEPELQIYDSSFEDETKDLSTWKKLLYDEVTSA</sequence>
<evidence type="ECO:0000256" key="1">
    <source>
        <dbReference type="ARBA" id="ARBA00001946"/>
    </source>
</evidence>
<dbReference type="GO" id="GO:0005524">
    <property type="term" value="F:ATP binding"/>
    <property type="evidence" value="ECO:0007669"/>
    <property type="project" value="UniProtKB-UniRule"/>
</dbReference>
<evidence type="ECO:0000256" key="8">
    <source>
        <dbReference type="ARBA" id="ARBA00022777"/>
    </source>
</evidence>
<dbReference type="eggNOG" id="KOG0660">
    <property type="taxonomic scope" value="Eukaryota"/>
</dbReference>
<dbReference type="EnsemblMetazoa" id="HelroT157859">
    <property type="protein sequence ID" value="HelroP157859"/>
    <property type="gene ID" value="HelroG157859"/>
</dbReference>
<keyword evidence="6" id="KW-0808">Transferase</keyword>
<reference evidence="12 14" key="2">
    <citation type="journal article" date="2013" name="Nature">
        <title>Insights into bilaterian evolution from three spiralian genomes.</title>
        <authorList>
            <person name="Simakov O."/>
            <person name="Marletaz F."/>
            <person name="Cho S.J."/>
            <person name="Edsinger-Gonzales E."/>
            <person name="Havlak P."/>
            <person name="Hellsten U."/>
            <person name="Kuo D.H."/>
            <person name="Larsson T."/>
            <person name="Lv J."/>
            <person name="Arendt D."/>
            <person name="Savage R."/>
            <person name="Osoegawa K."/>
            <person name="de Jong P."/>
            <person name="Grimwood J."/>
            <person name="Chapman J.A."/>
            <person name="Shapiro H."/>
            <person name="Aerts A."/>
            <person name="Otillar R.P."/>
            <person name="Terry A.Y."/>
            <person name="Boore J.L."/>
            <person name="Grigoriev I.V."/>
            <person name="Lindberg D.R."/>
            <person name="Seaver E.C."/>
            <person name="Weisblat D.A."/>
            <person name="Putnam N.H."/>
            <person name="Rokhsar D.S."/>
        </authorList>
    </citation>
    <scope>NUCLEOTIDE SEQUENCE</scope>
</reference>
<dbReference type="SMART" id="SM00220">
    <property type="entry name" value="S_TKc"/>
    <property type="match status" value="1"/>
</dbReference>
<evidence type="ECO:0000256" key="3">
    <source>
        <dbReference type="ARBA" id="ARBA00012411"/>
    </source>
</evidence>
<dbReference type="AlphaFoldDB" id="T1EMH0"/>
<dbReference type="GO" id="GO:0005634">
    <property type="term" value="C:nucleus"/>
    <property type="evidence" value="ECO:0000318"/>
    <property type="project" value="GO_Central"/>
</dbReference>
<organism evidence="13 14">
    <name type="scientific">Helobdella robusta</name>
    <name type="common">Californian leech</name>
    <dbReference type="NCBI Taxonomy" id="6412"/>
    <lineage>
        <taxon>Eukaryota</taxon>
        <taxon>Metazoa</taxon>
        <taxon>Spiralia</taxon>
        <taxon>Lophotrochozoa</taxon>
        <taxon>Annelida</taxon>
        <taxon>Clitellata</taxon>
        <taxon>Hirudinea</taxon>
        <taxon>Rhynchobdellida</taxon>
        <taxon>Glossiphoniidae</taxon>
        <taxon>Helobdella</taxon>
    </lineage>
</organism>
<evidence type="ECO:0000259" key="11">
    <source>
        <dbReference type="PROSITE" id="PS50011"/>
    </source>
</evidence>
<dbReference type="InParanoid" id="T1EMH0"/>
<evidence type="ECO:0000256" key="2">
    <source>
        <dbReference type="ARBA" id="ARBA00008832"/>
    </source>
</evidence>
<keyword evidence="7 10" id="KW-0547">Nucleotide-binding</keyword>
<dbReference type="InterPro" id="IPR008352">
    <property type="entry name" value="MAPK_HOG-like"/>
</dbReference>
<name>T1EMH0_HELRO</name>
<evidence type="ECO:0000313" key="13">
    <source>
        <dbReference type="EnsemblMetazoa" id="HelroP157859"/>
    </source>
</evidence>
<dbReference type="InterPro" id="IPR000719">
    <property type="entry name" value="Prot_kinase_dom"/>
</dbReference>
<feature type="binding site" evidence="10">
    <location>
        <position position="52"/>
    </location>
    <ligand>
        <name>ATP</name>
        <dbReference type="ChEBI" id="CHEBI:30616"/>
    </ligand>
</feature>
<comment type="similarity">
    <text evidence="2">Belongs to the protein kinase superfamily. CMGC Ser/Thr protein kinase family. MAP kinase subfamily.</text>
</comment>
<dbReference type="GO" id="GO:0005737">
    <property type="term" value="C:cytoplasm"/>
    <property type="evidence" value="ECO:0000318"/>
    <property type="project" value="GO_Central"/>
</dbReference>
<dbReference type="FunFam" id="1.10.510.10:FF:000684">
    <property type="entry name" value="Mitogen-activated protein kinase"/>
    <property type="match status" value="1"/>
</dbReference>
<dbReference type="EMBL" id="KB097605">
    <property type="protein sequence ID" value="ESN93518.1"/>
    <property type="molecule type" value="Genomic_DNA"/>
</dbReference>
<gene>
    <name evidence="13" type="primary">20197770</name>
    <name evidence="12" type="ORF">HELRODRAFT_157859</name>
</gene>
<keyword evidence="4" id="KW-0723">Serine/threonine-protein kinase</keyword>
<dbReference type="HOGENOM" id="CLU_000288_181_1_1"/>